<reference evidence="2 3" key="1">
    <citation type="submission" date="2018-06" db="EMBL/GenBank/DDBJ databases">
        <title>Genome of strain Polynucleobacter sp. FUKU-NW-11.</title>
        <authorList>
            <person name="Hahn M.W."/>
        </authorList>
    </citation>
    <scope>NUCLEOTIDE SEQUENCE [LARGE SCALE GENOMIC DNA]</scope>
    <source>
        <strain evidence="3">FUKU-NW11</strain>
    </source>
</reference>
<evidence type="ECO:0000313" key="3">
    <source>
        <dbReference type="Proteomes" id="UP000251072"/>
    </source>
</evidence>
<feature type="transmembrane region" description="Helical" evidence="1">
    <location>
        <begin position="63"/>
        <end position="85"/>
    </location>
</feature>
<feature type="transmembrane region" description="Helical" evidence="1">
    <location>
        <begin position="12"/>
        <end position="35"/>
    </location>
</feature>
<evidence type="ECO:0000313" key="2">
    <source>
        <dbReference type="EMBL" id="RAZ42098.1"/>
    </source>
</evidence>
<organism evidence="2 3">
    <name type="scientific">Polynucleobacter paneuropaeus</name>
    <dbReference type="NCBI Taxonomy" id="2527775"/>
    <lineage>
        <taxon>Bacteria</taxon>
        <taxon>Pseudomonadati</taxon>
        <taxon>Pseudomonadota</taxon>
        <taxon>Betaproteobacteria</taxon>
        <taxon>Burkholderiales</taxon>
        <taxon>Burkholderiaceae</taxon>
        <taxon>Polynucleobacter</taxon>
    </lineage>
</organism>
<sequence length="200" mass="23066">MDALLSWRPSSWLEWLLLYILPGAVMAIFILFIAWRDRPTEFVRGITRLLSKETSLVDRLKEFLIYCFAISCVLLGWPGFMIYYYRHRIDEKANQAWQALPDFDCAPEYLVSQVNPIDAEIASYVVDPLGAVPPLPFGHLNAGWVNFLSDMTDDADEMWSFYIPKGGKTGKYQFETTSETRGYARVRDGKILAEFITERD</sequence>
<protein>
    <submittedName>
        <fullName evidence="2">Uncharacterized protein</fullName>
    </submittedName>
</protein>
<accession>A0ABX9F929</accession>
<proteinExistence type="predicted"/>
<keyword evidence="1" id="KW-0812">Transmembrane</keyword>
<keyword evidence="1" id="KW-0472">Membrane</keyword>
<comment type="caution">
    <text evidence="2">The sequence shown here is derived from an EMBL/GenBank/DDBJ whole genome shotgun (WGS) entry which is preliminary data.</text>
</comment>
<dbReference type="Proteomes" id="UP000251072">
    <property type="component" value="Unassembled WGS sequence"/>
</dbReference>
<keyword evidence="3" id="KW-1185">Reference proteome</keyword>
<keyword evidence="1" id="KW-1133">Transmembrane helix</keyword>
<gene>
    <name evidence="2" type="ORF">DP176_05865</name>
</gene>
<evidence type="ECO:0000256" key="1">
    <source>
        <dbReference type="SAM" id="Phobius"/>
    </source>
</evidence>
<name>A0ABX9F929_9BURK</name>
<dbReference type="EMBL" id="QMCH01000003">
    <property type="protein sequence ID" value="RAZ42098.1"/>
    <property type="molecule type" value="Genomic_DNA"/>
</dbReference>